<evidence type="ECO:0000313" key="1">
    <source>
        <dbReference type="EMBL" id="XCH39483.1"/>
    </source>
</evidence>
<reference evidence="1" key="1">
    <citation type="submission" date="2024-05" db="EMBL/GenBank/DDBJ databases">
        <authorList>
            <person name="Mugo M.M."/>
            <person name="Musyoki A.M."/>
            <person name="Makumi A.M."/>
            <person name="Mutai I."/>
            <person name="Drechsel O."/>
            <person name="Kering K.K."/>
            <person name="Muturi P."/>
            <person name="Mbae C.K."/>
            <person name="Kariuki S.M."/>
        </authorList>
    </citation>
    <scope>NUCLEOTIDE SEQUENCE</scope>
</reference>
<proteinExistence type="predicted"/>
<dbReference type="EMBL" id="PP856711">
    <property type="protein sequence ID" value="XCH39483.1"/>
    <property type="molecule type" value="Genomic_DNA"/>
</dbReference>
<organism evidence="1">
    <name type="scientific">Salmonella phage vB_STmST19_KE05</name>
    <dbReference type="NCBI Taxonomy" id="3161163"/>
    <lineage>
        <taxon>Viruses</taxon>
        <taxon>Duplodnaviria</taxon>
        <taxon>Heunggongvirae</taxon>
        <taxon>Uroviricota</taxon>
        <taxon>Caudoviricetes</taxon>
        <taxon>Autographivirales</taxon>
        <taxon>Autotranscriptaviridae</taxon>
        <taxon>Studiervirinae</taxon>
        <taxon>Kayfunavirus</taxon>
    </lineage>
</organism>
<protein>
    <submittedName>
        <fullName evidence="1">Uncharacterized protein</fullName>
    </submittedName>
</protein>
<sequence>MRRLECTCRQSLVASYCLVNHTTLSLYYLSTTFCHLPVVRMT</sequence>
<accession>A0AAU8GC29</accession>
<name>A0AAU8GC29_9CAUD</name>
<gene>
    <name evidence="1" type="ORF">OZCBLEVH_CDS0018</name>
</gene>